<evidence type="ECO:0000313" key="1">
    <source>
        <dbReference type="EMBL" id="XAI71115.1"/>
    </source>
</evidence>
<name>A0AAU6W3L7_9VIRU</name>
<accession>A0AAU6W3L7</accession>
<reference evidence="1" key="1">
    <citation type="journal article" date="2024" name="J. Gen. Virol.">
        <title>Novel phages of Pseudomonas syringae unveil numerous potential auxiliary metabolic genes.</title>
        <authorList>
            <person name="Feltin C."/>
            <person name="Garneau J.R."/>
            <person name="Morris C.E."/>
            <person name="Berard A."/>
            <person name="Torres-Barcelo C."/>
        </authorList>
    </citation>
    <scope>NUCLEOTIDE SEQUENCE</scope>
</reference>
<dbReference type="EMBL" id="PP179332">
    <property type="protein sequence ID" value="XAI71115.1"/>
    <property type="molecule type" value="Genomic_DNA"/>
</dbReference>
<organism evidence="1">
    <name type="scientific">Pseudomonas phage Cygsa01</name>
    <dbReference type="NCBI Taxonomy" id="3138529"/>
    <lineage>
        <taxon>Viruses</taxon>
    </lineage>
</organism>
<protein>
    <submittedName>
        <fullName evidence="1">Uncharacterized protein</fullName>
    </submittedName>
</protein>
<proteinExistence type="predicted"/>
<sequence>MTTPVGISLQLRCEDPAEYDSILASVKELSLLSVEVALAPGMPEWVDGDRFVIAVVAEYQQSKSKPVLIDMLDQLEQLALSLETVVPETVRATLSAPSKDAAIVGEYADFLDAKVDHLMIRTLSLQEQLDETAQDLADGLQACQQATQRCESVYTALEQQGAAYFSGMFQALAKSVEDITGNNPLEGYEAQFTIH</sequence>
<gene>
    <name evidence="1" type="ORF">Cygsa01_00069</name>
</gene>